<dbReference type="GO" id="GO:0006487">
    <property type="term" value="P:protein N-linked glycosylation"/>
    <property type="evidence" value="ECO:0007669"/>
    <property type="project" value="TreeGrafter"/>
</dbReference>
<dbReference type="PANTHER" id="PTHR12413">
    <property type="entry name" value="DOLICHYL GLYCOSYLTRANSFERASE"/>
    <property type="match status" value="1"/>
</dbReference>
<reference evidence="12" key="1">
    <citation type="submission" date="2021-10" db="EMBL/GenBank/DDBJ databases">
        <title>De novo Genome Assembly of Clathrus columnatus (Basidiomycota, Fungi) Using Illumina and Nanopore Sequence Data.</title>
        <authorList>
            <person name="Ogiso-Tanaka E."/>
            <person name="Itagaki H."/>
            <person name="Hosoya T."/>
            <person name="Hosaka K."/>
        </authorList>
    </citation>
    <scope>NUCLEOTIDE SEQUENCE</scope>
    <source>
        <strain evidence="12">MO-923</strain>
    </source>
</reference>
<dbReference type="Proteomes" id="UP001050691">
    <property type="component" value="Unassembled WGS sequence"/>
</dbReference>
<evidence type="ECO:0000256" key="8">
    <source>
        <dbReference type="ARBA" id="ARBA00022989"/>
    </source>
</evidence>
<evidence type="ECO:0000256" key="2">
    <source>
        <dbReference type="ARBA" id="ARBA00004922"/>
    </source>
</evidence>
<dbReference type="EMBL" id="BPWL01000002">
    <property type="protein sequence ID" value="GJJ07260.1"/>
    <property type="molecule type" value="Genomic_DNA"/>
</dbReference>
<comment type="pathway">
    <text evidence="2 11">Protein modification; protein glycosylation.</text>
</comment>
<keyword evidence="13" id="KW-1185">Reference proteome</keyword>
<name>A0AAV4ZZB3_9AGAM</name>
<gene>
    <name evidence="12" type="ORF">Clacol_001460</name>
</gene>
<sequence length="216" mass="23726">MTPQGTLRPLNFLSLSNVVIVVFAVSLGPFILMGQLGQLASRLFPFTRGLNHAYWAPNAWALVTALDRILLRYSKAFDSNIAVELSGVVSTSRGLVGDTVFAILPNIKPLHIFTITIAFQLVFLAKLWFVPTYKSFLTALTLCGYTSFMFGWHVHEKAVLLILVPLSLLAAESHEFFRTFLIASLAGIYGLFPLLFTPAGISSSITISHCSFSPLD</sequence>
<evidence type="ECO:0000256" key="11">
    <source>
        <dbReference type="RuleBase" id="RU363110"/>
    </source>
</evidence>
<feature type="transmembrane region" description="Helical" evidence="11">
    <location>
        <begin position="175"/>
        <end position="196"/>
    </location>
</feature>
<comment type="caution">
    <text evidence="12">The sequence shown here is derived from an EMBL/GenBank/DDBJ whole genome shotgun (WGS) entry which is preliminary data.</text>
</comment>
<keyword evidence="5 11" id="KW-0808">Transferase</keyword>
<dbReference type="GO" id="GO:0042283">
    <property type="term" value="F:dolichyl pyrophosphate Glc1Man9GlcNAc2 alpha-1,3-glucosyltransferase activity"/>
    <property type="evidence" value="ECO:0007669"/>
    <property type="project" value="UniProtKB-EC"/>
</dbReference>
<dbReference type="GO" id="GO:0005789">
    <property type="term" value="C:endoplasmic reticulum membrane"/>
    <property type="evidence" value="ECO:0007669"/>
    <property type="project" value="UniProtKB-SubCell"/>
</dbReference>
<evidence type="ECO:0000256" key="5">
    <source>
        <dbReference type="ARBA" id="ARBA00022679"/>
    </source>
</evidence>
<evidence type="ECO:0000313" key="13">
    <source>
        <dbReference type="Proteomes" id="UP001050691"/>
    </source>
</evidence>
<evidence type="ECO:0000256" key="4">
    <source>
        <dbReference type="ARBA" id="ARBA00022676"/>
    </source>
</evidence>
<evidence type="ECO:0000256" key="1">
    <source>
        <dbReference type="ARBA" id="ARBA00004477"/>
    </source>
</evidence>
<dbReference type="PANTHER" id="PTHR12413:SF2">
    <property type="entry name" value="DOLICHYL PYROPHOSPHATE GLC1MAN9GLCNAC2 ALPHA-1,3-GLUCOSYLTRANSFERASE-RELATED"/>
    <property type="match status" value="1"/>
</dbReference>
<keyword evidence="9 11" id="KW-0472">Membrane</keyword>
<dbReference type="InterPro" id="IPR004856">
    <property type="entry name" value="Glyco_trans_ALG6/ALG8"/>
</dbReference>
<organism evidence="12 13">
    <name type="scientific">Clathrus columnatus</name>
    <dbReference type="NCBI Taxonomy" id="1419009"/>
    <lineage>
        <taxon>Eukaryota</taxon>
        <taxon>Fungi</taxon>
        <taxon>Dikarya</taxon>
        <taxon>Basidiomycota</taxon>
        <taxon>Agaricomycotina</taxon>
        <taxon>Agaricomycetes</taxon>
        <taxon>Phallomycetidae</taxon>
        <taxon>Phallales</taxon>
        <taxon>Clathraceae</taxon>
        <taxon>Clathrus</taxon>
    </lineage>
</organism>
<feature type="transmembrane region" description="Helical" evidence="11">
    <location>
        <begin position="136"/>
        <end position="155"/>
    </location>
</feature>
<feature type="transmembrane region" description="Helical" evidence="11">
    <location>
        <begin position="110"/>
        <end position="129"/>
    </location>
</feature>
<evidence type="ECO:0000256" key="3">
    <source>
        <dbReference type="ARBA" id="ARBA00008715"/>
    </source>
</evidence>
<protein>
    <recommendedName>
        <fullName evidence="11">Alpha-1,3-glucosyltransferase</fullName>
        <ecNumber evidence="11">2.4.1.-</ecNumber>
    </recommendedName>
</protein>
<evidence type="ECO:0000256" key="10">
    <source>
        <dbReference type="ARBA" id="ARBA00047346"/>
    </source>
</evidence>
<proteinExistence type="inferred from homology"/>
<evidence type="ECO:0000313" key="12">
    <source>
        <dbReference type="EMBL" id="GJJ07260.1"/>
    </source>
</evidence>
<comment type="subcellular location">
    <subcellularLocation>
        <location evidence="1 11">Endoplasmic reticulum membrane</location>
        <topology evidence="1 11">Multi-pass membrane protein</topology>
    </subcellularLocation>
</comment>
<keyword evidence="6 11" id="KW-0812">Transmembrane</keyword>
<keyword evidence="4 11" id="KW-0328">Glycosyltransferase</keyword>
<keyword evidence="8 11" id="KW-1133">Transmembrane helix</keyword>
<comment type="similarity">
    <text evidence="3 11">Belongs to the ALG6/ALG8 glucosyltransferase family.</text>
</comment>
<feature type="transmembrane region" description="Helical" evidence="11">
    <location>
        <begin position="12"/>
        <end position="32"/>
    </location>
</feature>
<accession>A0AAV4ZZB3</accession>
<dbReference type="EC" id="2.4.1.-" evidence="11"/>
<dbReference type="AlphaFoldDB" id="A0AAV4ZZB3"/>
<evidence type="ECO:0000256" key="9">
    <source>
        <dbReference type="ARBA" id="ARBA00023136"/>
    </source>
</evidence>
<keyword evidence="7 11" id="KW-0256">Endoplasmic reticulum</keyword>
<dbReference type="Pfam" id="PF03155">
    <property type="entry name" value="Alg6_Alg8"/>
    <property type="match status" value="1"/>
</dbReference>
<comment type="caution">
    <text evidence="11">Lacks conserved residue(s) required for the propagation of feature annotation.</text>
</comment>
<evidence type="ECO:0000256" key="6">
    <source>
        <dbReference type="ARBA" id="ARBA00022692"/>
    </source>
</evidence>
<comment type="catalytic activity">
    <reaction evidence="10">
        <text>an alpha-D-Glc-(1-&gt;3)-alpha-D-Man-(1-&gt;2)-alpha-D-Man-(1-&gt;2)-alpha-D-Man-(1-&gt;3)-[alpha-D-Man-(1-&gt;2)-alpha-D-Man-(1-&gt;3)-[alpha-D-Man-(1-&gt;2)-alpha-D-Man-(1-&gt;6)]-alpha-D-Man-(1-&gt;6)]-beta-D-Man-(1-&gt;4)-beta-D-GlcNAc-(1-&gt;4)-alpha-D-GlcNAc-diphospho-di-trans,poly-cis-dolichol + a di-trans,poly-cis-dolichyl beta-D-glucosyl phosphate = an alpha-D-Glc-(1-&gt;3)-alpha-D-Glc-(1-&gt;3)-alpha-D-Man-(1-&gt;2)-alpha-D-Man-(1-&gt;2)-alpha-D-Man-(1-&gt;3)-[alpha-D-Man-(1-&gt;2)-alpha-D-Man-(1-&gt;3)-[alpha-D-Man-(1-&gt;2)-alpha-D-Man-(1-&gt;6)]-alpha-D-Man-(1-&gt;6)]-beta-D-Man-(1-&gt;4)-beta-D-GlcNAc-(1-&gt;4)-alpha-D-GlcNAc-diphospho-di-trans,poly-cis-dolichol + a di-trans,poly-cis-dolichyl phosphate + H(+)</text>
        <dbReference type="Rhea" id="RHEA:31307"/>
        <dbReference type="Rhea" id="RHEA-COMP:19498"/>
        <dbReference type="Rhea" id="RHEA-COMP:19502"/>
        <dbReference type="Rhea" id="RHEA-COMP:19521"/>
        <dbReference type="Rhea" id="RHEA-COMP:19522"/>
        <dbReference type="ChEBI" id="CHEBI:15378"/>
        <dbReference type="ChEBI" id="CHEBI:57525"/>
        <dbReference type="ChEBI" id="CHEBI:57683"/>
        <dbReference type="ChEBI" id="CHEBI:132521"/>
        <dbReference type="ChEBI" id="CHEBI:132522"/>
        <dbReference type="EC" id="2.4.1.265"/>
    </reaction>
    <physiologicalReaction direction="left-to-right" evidence="10">
        <dbReference type="Rhea" id="RHEA:31308"/>
    </physiologicalReaction>
</comment>
<evidence type="ECO:0000256" key="7">
    <source>
        <dbReference type="ARBA" id="ARBA00022824"/>
    </source>
</evidence>